<name>A0A1V9FJR6_9BACT</name>
<dbReference type="InterPro" id="IPR012657">
    <property type="entry name" value="23S_rRNA-intervening_sequence"/>
</dbReference>
<dbReference type="PANTHER" id="PTHR38471">
    <property type="entry name" value="FOUR HELIX BUNDLE PROTEIN"/>
    <property type="match status" value="1"/>
</dbReference>
<evidence type="ECO:0008006" key="3">
    <source>
        <dbReference type="Google" id="ProtNLM"/>
    </source>
</evidence>
<dbReference type="Gene3D" id="1.20.1440.60">
    <property type="entry name" value="23S rRNA-intervening sequence"/>
    <property type="match status" value="1"/>
</dbReference>
<accession>A0A1V9FJR6</accession>
<evidence type="ECO:0000313" key="2">
    <source>
        <dbReference type="Proteomes" id="UP000192276"/>
    </source>
</evidence>
<dbReference type="PANTHER" id="PTHR38471:SF2">
    <property type="entry name" value="FOUR HELIX BUNDLE PROTEIN"/>
    <property type="match status" value="1"/>
</dbReference>
<comment type="caution">
    <text evidence="1">The sequence shown here is derived from an EMBL/GenBank/DDBJ whole genome shotgun (WGS) entry which is preliminary data.</text>
</comment>
<proteinExistence type="predicted"/>
<dbReference type="STRING" id="550983.A4R26_03890"/>
<gene>
    <name evidence="1" type="ORF">A4R26_03890</name>
</gene>
<dbReference type="Pfam" id="PF05635">
    <property type="entry name" value="23S_rRNA_IVP"/>
    <property type="match status" value="1"/>
</dbReference>
<dbReference type="RefSeq" id="WP_081166147.1">
    <property type="nucleotide sequence ID" value="NZ_LWBP01000188.1"/>
</dbReference>
<dbReference type="OrthoDB" id="9811959at2"/>
<sequence>MRDYRKYEVWKNAHDMVLFVYKQVIPSFPSTEQYDLARQMKRAAYSISFNIVEGCGRNSDSDFAHFLDMSLGSTHELEYCFLLGKDLGYIKEEEFRKIYRKINEIKAKLINLIKSVRRS</sequence>
<dbReference type="Proteomes" id="UP000192276">
    <property type="component" value="Unassembled WGS sequence"/>
</dbReference>
<keyword evidence="2" id="KW-1185">Reference proteome</keyword>
<reference evidence="2" key="1">
    <citation type="submission" date="2016-04" db="EMBL/GenBank/DDBJ databases">
        <authorList>
            <person name="Chen L."/>
            <person name="Zhuang W."/>
            <person name="Wang G."/>
        </authorList>
    </citation>
    <scope>NUCLEOTIDE SEQUENCE [LARGE SCALE GENOMIC DNA]</scope>
    <source>
        <strain evidence="2">208</strain>
    </source>
</reference>
<dbReference type="EMBL" id="LWBP01000188">
    <property type="protein sequence ID" value="OQP58604.1"/>
    <property type="molecule type" value="Genomic_DNA"/>
</dbReference>
<evidence type="ECO:0000313" key="1">
    <source>
        <dbReference type="EMBL" id="OQP58604.1"/>
    </source>
</evidence>
<dbReference type="InterPro" id="IPR036583">
    <property type="entry name" value="23S_rRNA_IVS_sf"/>
</dbReference>
<dbReference type="CDD" id="cd16377">
    <property type="entry name" value="23S_rRNA_IVP_like"/>
    <property type="match status" value="1"/>
</dbReference>
<dbReference type="SUPFAM" id="SSF158446">
    <property type="entry name" value="IVS-encoded protein-like"/>
    <property type="match status" value="1"/>
</dbReference>
<dbReference type="NCBIfam" id="TIGR02436">
    <property type="entry name" value="four helix bundle protein"/>
    <property type="match status" value="1"/>
</dbReference>
<dbReference type="AlphaFoldDB" id="A0A1V9FJR6"/>
<protein>
    <recommendedName>
        <fullName evidence="3">Four helix bundle protein</fullName>
    </recommendedName>
</protein>
<organism evidence="1 2">
    <name type="scientific">Niastella populi</name>
    <dbReference type="NCBI Taxonomy" id="550983"/>
    <lineage>
        <taxon>Bacteria</taxon>
        <taxon>Pseudomonadati</taxon>
        <taxon>Bacteroidota</taxon>
        <taxon>Chitinophagia</taxon>
        <taxon>Chitinophagales</taxon>
        <taxon>Chitinophagaceae</taxon>
        <taxon>Niastella</taxon>
    </lineage>
</organism>